<dbReference type="EMBL" id="CM029051">
    <property type="protein sequence ID" value="KAG2561132.1"/>
    <property type="molecule type" value="Genomic_DNA"/>
</dbReference>
<protein>
    <submittedName>
        <fullName evidence="2">Uncharacterized protein</fullName>
    </submittedName>
</protein>
<dbReference type="OrthoDB" id="408631at2759"/>
<evidence type="ECO:0000313" key="2">
    <source>
        <dbReference type="EMBL" id="KAG2561132.1"/>
    </source>
</evidence>
<evidence type="ECO:0000313" key="3">
    <source>
        <dbReference type="Proteomes" id="UP000823388"/>
    </source>
</evidence>
<reference evidence="2" key="1">
    <citation type="submission" date="2020-05" db="EMBL/GenBank/DDBJ databases">
        <title>WGS assembly of Panicum virgatum.</title>
        <authorList>
            <person name="Lovell J.T."/>
            <person name="Jenkins J."/>
            <person name="Shu S."/>
            <person name="Juenger T.E."/>
            <person name="Schmutz J."/>
        </authorList>
    </citation>
    <scope>NUCLEOTIDE SEQUENCE</scope>
    <source>
        <strain evidence="2">AP13</strain>
    </source>
</reference>
<dbReference type="Proteomes" id="UP000823388">
    <property type="component" value="Chromosome 8K"/>
</dbReference>
<accession>A0A8T0PLN4</accession>
<organism evidence="2 3">
    <name type="scientific">Panicum virgatum</name>
    <name type="common">Blackwell switchgrass</name>
    <dbReference type="NCBI Taxonomy" id="38727"/>
    <lineage>
        <taxon>Eukaryota</taxon>
        <taxon>Viridiplantae</taxon>
        <taxon>Streptophyta</taxon>
        <taxon>Embryophyta</taxon>
        <taxon>Tracheophyta</taxon>
        <taxon>Spermatophyta</taxon>
        <taxon>Magnoliopsida</taxon>
        <taxon>Liliopsida</taxon>
        <taxon>Poales</taxon>
        <taxon>Poaceae</taxon>
        <taxon>PACMAD clade</taxon>
        <taxon>Panicoideae</taxon>
        <taxon>Panicodae</taxon>
        <taxon>Paniceae</taxon>
        <taxon>Panicinae</taxon>
        <taxon>Panicum</taxon>
        <taxon>Panicum sect. Hiantes</taxon>
    </lineage>
</organism>
<evidence type="ECO:0000256" key="1">
    <source>
        <dbReference type="SAM" id="MobiDB-lite"/>
    </source>
</evidence>
<name>A0A8T0PLN4_PANVG</name>
<comment type="caution">
    <text evidence="2">The sequence shown here is derived from an EMBL/GenBank/DDBJ whole genome shotgun (WGS) entry which is preliminary data.</text>
</comment>
<dbReference type="InterPro" id="IPR029058">
    <property type="entry name" value="AB_hydrolase_fold"/>
</dbReference>
<feature type="region of interest" description="Disordered" evidence="1">
    <location>
        <begin position="1"/>
        <end position="21"/>
    </location>
</feature>
<dbReference type="Gene3D" id="3.40.50.1820">
    <property type="entry name" value="alpha/beta hydrolase"/>
    <property type="match status" value="1"/>
</dbReference>
<feature type="compositionally biased region" description="Low complexity" evidence="1">
    <location>
        <begin position="1"/>
        <end position="13"/>
    </location>
</feature>
<proteinExistence type="predicted"/>
<gene>
    <name evidence="2" type="ORF">PVAP13_8KG141107</name>
</gene>
<dbReference type="AlphaFoldDB" id="A0A8T0PLN4"/>
<sequence length="122" mass="12981">MGEAADPAPAPAATTERVGVAPPMPWRTRLAVLAAGYLTDATRRADGTVNRRLLGVLDKGVAASATLWNGVASRDFVIDAAAPLRARLFYPAPAAAAGAVRRLPPRARAPLPRRLRRRPRRA</sequence>
<keyword evidence="3" id="KW-1185">Reference proteome</keyword>